<evidence type="ECO:0000256" key="4">
    <source>
        <dbReference type="ARBA" id="ARBA00023145"/>
    </source>
</evidence>
<name>A0A8J3VL43_9ACTN</name>
<dbReference type="GO" id="GO:0016740">
    <property type="term" value="F:transferase activity"/>
    <property type="evidence" value="ECO:0007669"/>
    <property type="project" value="UniProtKB-KW"/>
</dbReference>
<comment type="similarity">
    <text evidence="1">Belongs to the gamma-glutamyltransferase family.</text>
</comment>
<organism evidence="5 6">
    <name type="scientific">Rhizocola hellebori</name>
    <dbReference type="NCBI Taxonomy" id="1392758"/>
    <lineage>
        <taxon>Bacteria</taxon>
        <taxon>Bacillati</taxon>
        <taxon>Actinomycetota</taxon>
        <taxon>Actinomycetes</taxon>
        <taxon>Micromonosporales</taxon>
        <taxon>Micromonosporaceae</taxon>
        <taxon>Rhizocola</taxon>
    </lineage>
</organism>
<dbReference type="PANTHER" id="PTHR43199:SF1">
    <property type="entry name" value="GLUTATHIONE HYDROLASE PROENZYME"/>
    <property type="match status" value="1"/>
</dbReference>
<keyword evidence="2" id="KW-0808">Transferase</keyword>
<keyword evidence="4" id="KW-0865">Zymogen</keyword>
<proteinExistence type="inferred from homology"/>
<dbReference type="EMBL" id="BONY01000095">
    <property type="protein sequence ID" value="GIH10465.1"/>
    <property type="molecule type" value="Genomic_DNA"/>
</dbReference>
<evidence type="ECO:0000313" key="5">
    <source>
        <dbReference type="EMBL" id="GIH10465.1"/>
    </source>
</evidence>
<gene>
    <name evidence="5" type="ORF">Rhe02_85320</name>
</gene>
<dbReference type="PRINTS" id="PR01210">
    <property type="entry name" value="GGTRANSPTASE"/>
</dbReference>
<dbReference type="PANTHER" id="PTHR43199">
    <property type="entry name" value="GLUTATHIONE HYDROLASE"/>
    <property type="match status" value="1"/>
</dbReference>
<comment type="caution">
    <text evidence="5">The sequence shown here is derived from an EMBL/GenBank/DDBJ whole genome shotgun (WGS) entry which is preliminary data.</text>
</comment>
<evidence type="ECO:0000256" key="1">
    <source>
        <dbReference type="ARBA" id="ARBA00009381"/>
    </source>
</evidence>
<dbReference type="Pfam" id="PF01019">
    <property type="entry name" value="G_glu_transpept"/>
    <property type="match status" value="2"/>
</dbReference>
<accession>A0A8J3VL43</accession>
<dbReference type="AlphaFoldDB" id="A0A8J3VL43"/>
<evidence type="ECO:0000256" key="2">
    <source>
        <dbReference type="ARBA" id="ARBA00022679"/>
    </source>
</evidence>
<protein>
    <recommendedName>
        <fullName evidence="7">Gamma-glutamyltranspeptidase</fullName>
    </recommendedName>
</protein>
<evidence type="ECO:0000256" key="3">
    <source>
        <dbReference type="ARBA" id="ARBA00022801"/>
    </source>
</evidence>
<sequence length="464" mass="47345">MVVPPGVAAGHPATVEMGIRTLQRGGTAADAAVAATLAACVSESIFTGLGGGGFATYYEAATKRVTCLDFFCAAPGLDGDRLAGPMRPIAIKFGEVPLPYEIGGSSVAVPGVAAGCGEIHARWGRLPWADVVEPVAYLAREGVTVPEAHAATLPALLEAMVLDQGAAAYTPHGVPLGPGDRLYHPGLADTLHLIAHDGPGVLYTGQLGRMAIDAVRADGGSLGPGDLASYRVIERDVVGAPIDGCTVFGRHDLNQTLATLRALPPLTGMDTAVRAVILAKALGPSVFDGYGETTNISVVDADGNACVVTTTLGLGAGIWIPGAGVHLNSMLGEGELNTGEQAPGDRIASMMCPLVALDEHGDLVLAAGSAGASRIRSALLTTLIAALVDGKKVEEAVATPRLHTVTDLVHVEPDFAVAEEKALVEAGFRVNRWSQTNHYFGGVSAIGVTGASGDPRRDGSAALL</sequence>
<evidence type="ECO:0008006" key="7">
    <source>
        <dbReference type="Google" id="ProtNLM"/>
    </source>
</evidence>
<evidence type="ECO:0000313" key="6">
    <source>
        <dbReference type="Proteomes" id="UP000612899"/>
    </source>
</evidence>
<keyword evidence="3" id="KW-0378">Hydrolase</keyword>
<dbReference type="SUPFAM" id="SSF56235">
    <property type="entry name" value="N-terminal nucleophile aminohydrolases (Ntn hydrolases)"/>
    <property type="match status" value="1"/>
</dbReference>
<dbReference type="InterPro" id="IPR043137">
    <property type="entry name" value="GGT_ssub_C"/>
</dbReference>
<dbReference type="InterPro" id="IPR051792">
    <property type="entry name" value="GGT_bact"/>
</dbReference>
<dbReference type="Proteomes" id="UP000612899">
    <property type="component" value="Unassembled WGS sequence"/>
</dbReference>
<reference evidence="5" key="1">
    <citation type="submission" date="2021-01" db="EMBL/GenBank/DDBJ databases">
        <title>Whole genome shotgun sequence of Rhizocola hellebori NBRC 109834.</title>
        <authorList>
            <person name="Komaki H."/>
            <person name="Tamura T."/>
        </authorList>
    </citation>
    <scope>NUCLEOTIDE SEQUENCE</scope>
    <source>
        <strain evidence="5">NBRC 109834</strain>
    </source>
</reference>
<dbReference type="InterPro" id="IPR029055">
    <property type="entry name" value="Ntn_hydrolases_N"/>
</dbReference>
<dbReference type="RefSeq" id="WP_203914179.1">
    <property type="nucleotide sequence ID" value="NZ_BONY01000095.1"/>
</dbReference>
<dbReference type="Gene3D" id="3.60.20.40">
    <property type="match status" value="1"/>
</dbReference>
<dbReference type="GO" id="GO:0016787">
    <property type="term" value="F:hydrolase activity"/>
    <property type="evidence" value="ECO:0007669"/>
    <property type="project" value="UniProtKB-KW"/>
</dbReference>
<keyword evidence="6" id="KW-1185">Reference proteome</keyword>